<accession>A0A329RT29</accession>
<evidence type="ECO:0000313" key="5">
    <source>
        <dbReference type="EMBL" id="KAG2918219.1"/>
    </source>
</evidence>
<name>A0A329RT29_9STRA</name>
<dbReference type="AlphaFoldDB" id="A0A329RT29"/>
<dbReference type="Proteomes" id="UP000735874">
    <property type="component" value="Unassembled WGS sequence"/>
</dbReference>
<dbReference type="Proteomes" id="UP000251314">
    <property type="component" value="Unassembled WGS sequence"/>
</dbReference>
<dbReference type="EMBL" id="RCMG01000644">
    <property type="protein sequence ID" value="KAG2850921.1"/>
    <property type="molecule type" value="Genomic_DNA"/>
</dbReference>
<dbReference type="EMBL" id="RCMK01000634">
    <property type="protein sequence ID" value="KAG2918219.1"/>
    <property type="molecule type" value="Genomic_DNA"/>
</dbReference>
<sequence length="152" mass="16540">MSRSGDNMEQYLDELEDLSRKLANMNAIISDGEMGNVILQGVESAHRNVVRLFNSPSMVGAGNLEPNLDVALNTLRGEAEMDKCITYHVKSDDEQPVKAIQTKPCDNQQTQKKPPAGGPSGSRCHSGRNGSKNSDLLLLQQEGSSPFSVLRL</sequence>
<comment type="caution">
    <text evidence="8">The sequence shown here is derived from an EMBL/GenBank/DDBJ whole genome shotgun (WGS) entry which is preliminary data.</text>
</comment>
<reference evidence="8 9" key="1">
    <citation type="submission" date="2018-01" db="EMBL/GenBank/DDBJ databases">
        <title>Draft genome of the strawberry crown rot pathogen Phytophthora cactorum.</title>
        <authorList>
            <person name="Armitage A.D."/>
            <person name="Lysoe E."/>
            <person name="Nellist C.F."/>
            <person name="Harrison R.J."/>
            <person name="Brurberg M.B."/>
        </authorList>
    </citation>
    <scope>NUCLEOTIDE SEQUENCE [LARGE SCALE GENOMIC DNA]</scope>
    <source>
        <strain evidence="8 9">10300</strain>
    </source>
</reference>
<evidence type="ECO:0000313" key="7">
    <source>
        <dbReference type="EMBL" id="KAG3215448.1"/>
    </source>
</evidence>
<dbReference type="OrthoDB" id="92559at2759"/>
<dbReference type="Proteomes" id="UP000760860">
    <property type="component" value="Unassembled WGS sequence"/>
</dbReference>
<evidence type="ECO:0000313" key="3">
    <source>
        <dbReference type="EMBL" id="KAG2850921.1"/>
    </source>
</evidence>
<dbReference type="VEuPathDB" id="FungiDB:PC110_g16885"/>
<feature type="compositionally biased region" description="Polar residues" evidence="2">
    <location>
        <begin position="141"/>
        <end position="152"/>
    </location>
</feature>
<keyword evidence="1" id="KW-0175">Coiled coil</keyword>
<reference evidence="7" key="2">
    <citation type="submission" date="2018-05" db="EMBL/GenBank/DDBJ databases">
        <title>Effector identification in a new, highly contiguous assembly of the strawberry crown rot pathogen Phytophthora cactorum.</title>
        <authorList>
            <person name="Armitage A.D."/>
            <person name="Nellist C.F."/>
            <person name="Bates H."/>
            <person name="Vickerstaff R.J."/>
            <person name="Harrison R.J."/>
        </authorList>
    </citation>
    <scope>NUCLEOTIDE SEQUENCE</scope>
    <source>
        <strain evidence="3">15-7</strain>
        <strain evidence="4">4032</strain>
        <strain evidence="5">4040</strain>
        <strain evidence="6">P415</strain>
        <strain evidence="7">P421</strain>
    </source>
</reference>
<evidence type="ECO:0000256" key="1">
    <source>
        <dbReference type="SAM" id="Coils"/>
    </source>
</evidence>
<protein>
    <submittedName>
        <fullName evidence="8">Uncharacterized protein</fullName>
    </submittedName>
</protein>
<gene>
    <name evidence="8" type="ORF">PC110_g16885</name>
    <name evidence="3" type="ORF">PC113_g16349</name>
    <name evidence="4" type="ORF">PC115_g15555</name>
    <name evidence="5" type="ORF">PC117_g17147</name>
    <name evidence="6" type="ORF">PC118_g16222</name>
    <name evidence="7" type="ORF">PC129_g13673</name>
</gene>
<feature type="region of interest" description="Disordered" evidence="2">
    <location>
        <begin position="103"/>
        <end position="152"/>
    </location>
</feature>
<dbReference type="Proteomes" id="UP000774804">
    <property type="component" value="Unassembled WGS sequence"/>
</dbReference>
<dbReference type="EMBL" id="MJFZ01000624">
    <property type="protein sequence ID" value="RAW26716.1"/>
    <property type="molecule type" value="Genomic_DNA"/>
</dbReference>
<evidence type="ECO:0000313" key="4">
    <source>
        <dbReference type="EMBL" id="KAG2902545.1"/>
    </source>
</evidence>
<evidence type="ECO:0000256" key="2">
    <source>
        <dbReference type="SAM" id="MobiDB-lite"/>
    </source>
</evidence>
<evidence type="ECO:0000313" key="9">
    <source>
        <dbReference type="Proteomes" id="UP000251314"/>
    </source>
</evidence>
<feature type="coiled-coil region" evidence="1">
    <location>
        <begin position="1"/>
        <end position="28"/>
    </location>
</feature>
<dbReference type="Proteomes" id="UP000697107">
    <property type="component" value="Unassembled WGS sequence"/>
</dbReference>
<dbReference type="EMBL" id="RCMV01000556">
    <property type="protein sequence ID" value="KAG3215448.1"/>
    <property type="molecule type" value="Genomic_DNA"/>
</dbReference>
<evidence type="ECO:0000313" key="6">
    <source>
        <dbReference type="EMBL" id="KAG2971537.1"/>
    </source>
</evidence>
<dbReference type="EMBL" id="RCML01000663">
    <property type="protein sequence ID" value="KAG2971537.1"/>
    <property type="molecule type" value="Genomic_DNA"/>
</dbReference>
<dbReference type="Proteomes" id="UP000736787">
    <property type="component" value="Unassembled WGS sequence"/>
</dbReference>
<evidence type="ECO:0000313" key="8">
    <source>
        <dbReference type="EMBL" id="RAW26716.1"/>
    </source>
</evidence>
<dbReference type="EMBL" id="RCMI01000638">
    <property type="protein sequence ID" value="KAG2902545.1"/>
    <property type="molecule type" value="Genomic_DNA"/>
</dbReference>
<proteinExistence type="predicted"/>
<keyword evidence="9" id="KW-1185">Reference proteome</keyword>
<organism evidence="8 9">
    <name type="scientific">Phytophthora cactorum</name>
    <dbReference type="NCBI Taxonomy" id="29920"/>
    <lineage>
        <taxon>Eukaryota</taxon>
        <taxon>Sar</taxon>
        <taxon>Stramenopiles</taxon>
        <taxon>Oomycota</taxon>
        <taxon>Peronosporomycetes</taxon>
        <taxon>Peronosporales</taxon>
        <taxon>Peronosporaceae</taxon>
        <taxon>Phytophthora</taxon>
    </lineage>
</organism>